<evidence type="ECO:0000256" key="2">
    <source>
        <dbReference type="ARBA" id="ARBA00022827"/>
    </source>
</evidence>
<dbReference type="InterPro" id="IPR036318">
    <property type="entry name" value="FAD-bd_PCMH-like_sf"/>
</dbReference>
<evidence type="ECO:0000313" key="4">
    <source>
        <dbReference type="EMBL" id="GIH13406.1"/>
    </source>
</evidence>
<protein>
    <recommendedName>
        <fullName evidence="3">FAD-binding PCMH-type domain-containing protein</fullName>
    </recommendedName>
</protein>
<dbReference type="InterPro" id="IPR016164">
    <property type="entry name" value="FAD-linked_Oxase-like_C"/>
</dbReference>
<dbReference type="EMBL" id="BONZ01000013">
    <property type="protein sequence ID" value="GIH13406.1"/>
    <property type="molecule type" value="Genomic_DNA"/>
</dbReference>
<dbReference type="InterPro" id="IPR006094">
    <property type="entry name" value="Oxid_FAD_bind_N"/>
</dbReference>
<dbReference type="AlphaFoldDB" id="A0A8J3VPH1"/>
<organism evidence="4 5">
    <name type="scientific">Rugosimonospora africana</name>
    <dbReference type="NCBI Taxonomy" id="556532"/>
    <lineage>
        <taxon>Bacteria</taxon>
        <taxon>Bacillati</taxon>
        <taxon>Actinomycetota</taxon>
        <taxon>Actinomycetes</taxon>
        <taxon>Micromonosporales</taxon>
        <taxon>Micromonosporaceae</taxon>
        <taxon>Rugosimonospora</taxon>
    </lineage>
</organism>
<keyword evidence="5" id="KW-1185">Reference proteome</keyword>
<dbReference type="InterPro" id="IPR004113">
    <property type="entry name" value="FAD-bd_oxidored_4_C"/>
</dbReference>
<dbReference type="SUPFAM" id="SSF56176">
    <property type="entry name" value="FAD-binding/transporter-associated domain-like"/>
    <property type="match status" value="1"/>
</dbReference>
<comment type="caution">
    <text evidence="4">The sequence shown here is derived from an EMBL/GenBank/DDBJ whole genome shotgun (WGS) entry which is preliminary data.</text>
</comment>
<dbReference type="PANTHER" id="PTHR42934:SF1">
    <property type="entry name" value="GLYCOLATE OXIDASE SUBUNIT GLCD"/>
    <property type="match status" value="1"/>
</dbReference>
<keyword evidence="2" id="KW-0274">FAD</keyword>
<evidence type="ECO:0000256" key="1">
    <source>
        <dbReference type="ARBA" id="ARBA00022630"/>
    </source>
</evidence>
<dbReference type="PANTHER" id="PTHR42934">
    <property type="entry name" value="GLYCOLATE OXIDASE SUBUNIT GLCD"/>
    <property type="match status" value="1"/>
</dbReference>
<feature type="domain" description="FAD-binding PCMH-type" evidence="3">
    <location>
        <begin position="37"/>
        <end position="237"/>
    </location>
</feature>
<dbReference type="PROSITE" id="PS51387">
    <property type="entry name" value="FAD_PCMH"/>
    <property type="match status" value="1"/>
</dbReference>
<dbReference type="GO" id="GO:0003824">
    <property type="term" value="F:catalytic activity"/>
    <property type="evidence" value="ECO:0007669"/>
    <property type="project" value="InterPro"/>
</dbReference>
<accession>A0A8J3VPH1</accession>
<keyword evidence="1" id="KW-0285">Flavoprotein</keyword>
<gene>
    <name evidence="4" type="ORF">Raf01_15780</name>
</gene>
<dbReference type="Pfam" id="PF02913">
    <property type="entry name" value="FAD-oxidase_C"/>
    <property type="match status" value="2"/>
</dbReference>
<dbReference type="Gene3D" id="3.30.465.10">
    <property type="match status" value="1"/>
</dbReference>
<dbReference type="InterPro" id="IPR016169">
    <property type="entry name" value="FAD-bd_PCMH_sub2"/>
</dbReference>
<dbReference type="InterPro" id="IPR051914">
    <property type="entry name" value="FAD-linked_OxidoTrans_Type4"/>
</dbReference>
<dbReference type="GO" id="GO:0071949">
    <property type="term" value="F:FAD binding"/>
    <property type="evidence" value="ECO:0007669"/>
    <property type="project" value="InterPro"/>
</dbReference>
<dbReference type="SUPFAM" id="SSF55103">
    <property type="entry name" value="FAD-linked oxidases, C-terminal domain"/>
    <property type="match status" value="1"/>
</dbReference>
<proteinExistence type="predicted"/>
<evidence type="ECO:0000313" key="5">
    <source>
        <dbReference type="Proteomes" id="UP000642748"/>
    </source>
</evidence>
<sequence length="437" mass="45161">MGLPMVAHRLRRDLGDAAVITDPVARRTYECVGLTPYRCTPGLVVWPEDAEGVQAAVLACREAGVPFVARGSGTGPSGGALAEAKGALPGTDVGLPQADRALPEADGVVIVTGRMRRIIEVDLPNRRAVVEPGVLNLAVSDTVGPTGYFYAPDQSSQRMRSIGGNVAENSGGPHCVKYGFTTQHVSGLEVCTPDGDLVRLGVGKAVRSPGYDLTGVFIGSEGTLGIATKIVVKLLRAPESVRTILAAFDSIDRAGAAASAITTAGVQPAAAEIMDTLAIRAAEAVVDRGYPAGTRAVLIVELDGPAVEVEAETAALTALFAGALALRTADDPAGRAAIWKGHETAVGRIRRDHPVGSISGESGVGDHTSAKLPSMFSVDDLATTQDDLATMQLVRRAFDPGNRANPGKVFPTPRLCGERSPAALAPCRTGERIRGAG</sequence>
<dbReference type="InterPro" id="IPR016166">
    <property type="entry name" value="FAD-bd_PCMH"/>
</dbReference>
<evidence type="ECO:0000259" key="3">
    <source>
        <dbReference type="PROSITE" id="PS51387"/>
    </source>
</evidence>
<name>A0A8J3VPH1_9ACTN</name>
<reference evidence="4" key="1">
    <citation type="submission" date="2021-01" db="EMBL/GenBank/DDBJ databases">
        <title>Whole genome shotgun sequence of Rugosimonospora africana NBRC 104875.</title>
        <authorList>
            <person name="Komaki H."/>
            <person name="Tamura T."/>
        </authorList>
    </citation>
    <scope>NUCLEOTIDE SEQUENCE</scope>
    <source>
        <strain evidence="4">NBRC 104875</strain>
    </source>
</reference>
<dbReference type="Proteomes" id="UP000642748">
    <property type="component" value="Unassembled WGS sequence"/>
</dbReference>
<dbReference type="RefSeq" id="WP_239133443.1">
    <property type="nucleotide sequence ID" value="NZ_BONZ01000013.1"/>
</dbReference>
<dbReference type="Pfam" id="PF01565">
    <property type="entry name" value="FAD_binding_4"/>
    <property type="match status" value="2"/>
</dbReference>